<dbReference type="Proteomes" id="UP000481583">
    <property type="component" value="Unassembled WGS sequence"/>
</dbReference>
<evidence type="ECO:0000313" key="2">
    <source>
        <dbReference type="Proteomes" id="UP000481583"/>
    </source>
</evidence>
<dbReference type="InterPro" id="IPR010866">
    <property type="entry name" value="A-2_8-polyST"/>
</dbReference>
<name>A0A6G4TZG3_9ACTN</name>
<comment type="caution">
    <text evidence="1">The sequence shown here is derived from an EMBL/GenBank/DDBJ whole genome shotgun (WGS) entry which is preliminary data.</text>
</comment>
<dbReference type="Pfam" id="PF07388">
    <property type="entry name" value="A-2_8-polyST"/>
    <property type="match status" value="1"/>
</dbReference>
<reference evidence="1 2" key="1">
    <citation type="submission" date="2020-02" db="EMBL/GenBank/DDBJ databases">
        <title>Whole-genome analyses of novel actinobacteria.</title>
        <authorList>
            <person name="Sahin N."/>
        </authorList>
    </citation>
    <scope>NUCLEOTIDE SEQUENCE [LARGE SCALE GENOMIC DNA]</scope>
    <source>
        <strain evidence="1 2">A7024</strain>
    </source>
</reference>
<dbReference type="AlphaFoldDB" id="A0A6G4TZG3"/>
<evidence type="ECO:0000313" key="1">
    <source>
        <dbReference type="EMBL" id="NGN64417.1"/>
    </source>
</evidence>
<accession>A0A6G4TZG3</accession>
<proteinExistence type="predicted"/>
<protein>
    <submittedName>
        <fullName evidence="1">Uncharacterized protein</fullName>
    </submittedName>
</protein>
<organism evidence="1 2">
    <name type="scientific">Streptomyces coryli</name>
    <dbReference type="NCBI Taxonomy" id="1128680"/>
    <lineage>
        <taxon>Bacteria</taxon>
        <taxon>Bacillati</taxon>
        <taxon>Actinomycetota</taxon>
        <taxon>Actinomycetes</taxon>
        <taxon>Kitasatosporales</taxon>
        <taxon>Streptomycetaceae</taxon>
        <taxon>Streptomyces</taxon>
    </lineage>
</organism>
<dbReference type="EMBL" id="JAAKZV010000034">
    <property type="protein sequence ID" value="NGN64417.1"/>
    <property type="molecule type" value="Genomic_DNA"/>
</dbReference>
<keyword evidence="2" id="KW-1185">Reference proteome</keyword>
<gene>
    <name evidence="1" type="ORF">G5C51_10950</name>
</gene>
<dbReference type="RefSeq" id="WP_165235699.1">
    <property type="nucleotide sequence ID" value="NZ_JAAKZV010000034.1"/>
</dbReference>
<sequence length="451" mass="49872">MTTQLFVASTQYALATATAAVRAGLFGPRDQHRRILVISNTTTTPELSPSLDQMPGFESMRPDYDAVHSWNDFIRPFHPSGWTPRDQDAQLWERALRQEWNLGDADIEVVCESLQVPPAAALATIFSDRPMHVYADGLMSYGPTRNKIDPMIGSRVRRLLYLDLVPGLTPMLLSEFGAQPEVVPGDAMAEILREIEAAVAPTKATFPEPPVLILGQYLSALEILTAEEEAEMHARMVRGAVALGHRHIAFKPHPSAPASWGHTLEREAKAAGAELTVLAEPVLAEVLYQRLKPALVVGCFSTALMTASRMYGLPVARYGTKALLERITPYQNSNRIPVTLVDAMLPSLEDAAAVKSWTFPSEARTRKELTGLVNTVGFAMQSKIYPELRPVAERWLAGNLSARTWRYFKRRRLTALGLPGAVPQQLAFLPRNPTVRRLARSARRLQRAALG</sequence>